<dbReference type="EMBL" id="UOGK01000687">
    <property type="protein sequence ID" value="VAX42425.1"/>
    <property type="molecule type" value="Genomic_DNA"/>
</dbReference>
<gene>
    <name evidence="5" type="ORF">MNBD_PLANCTO03-1160</name>
</gene>
<dbReference type="InterPro" id="IPR036191">
    <property type="entry name" value="RRF_sf"/>
</dbReference>
<dbReference type="Gene3D" id="1.10.132.20">
    <property type="entry name" value="Ribosome-recycling factor"/>
    <property type="match status" value="1"/>
</dbReference>
<evidence type="ECO:0000259" key="4">
    <source>
        <dbReference type="Pfam" id="PF01765"/>
    </source>
</evidence>
<protein>
    <submittedName>
        <fullName evidence="5">Ribosome recycling factor</fullName>
    </submittedName>
</protein>
<comment type="similarity">
    <text evidence="1">Belongs to the RRF family.</text>
</comment>
<dbReference type="CDD" id="cd00520">
    <property type="entry name" value="RRF"/>
    <property type="match status" value="1"/>
</dbReference>
<evidence type="ECO:0000256" key="2">
    <source>
        <dbReference type="ARBA" id="ARBA00022917"/>
    </source>
</evidence>
<dbReference type="InterPro" id="IPR023584">
    <property type="entry name" value="Ribosome_recyc_fac_dom"/>
</dbReference>
<feature type="domain" description="Ribosome recycling factor" evidence="4">
    <location>
        <begin position="23"/>
        <end position="188"/>
    </location>
</feature>
<dbReference type="PANTHER" id="PTHR20982">
    <property type="entry name" value="RIBOSOME RECYCLING FACTOR"/>
    <property type="match status" value="1"/>
</dbReference>
<evidence type="ECO:0000256" key="1">
    <source>
        <dbReference type="ARBA" id="ARBA00005912"/>
    </source>
</evidence>
<accession>A0A3B1E731</accession>
<feature type="region of interest" description="Disordered" evidence="3">
    <location>
        <begin position="116"/>
        <end position="158"/>
    </location>
</feature>
<name>A0A3B1E731_9ZZZZ</name>
<dbReference type="AlphaFoldDB" id="A0A3B1E731"/>
<proteinExistence type="inferred from homology"/>
<dbReference type="InterPro" id="IPR002661">
    <property type="entry name" value="Ribosome_recyc_fac"/>
</dbReference>
<dbReference type="FunFam" id="3.30.1360.40:FF:000001">
    <property type="entry name" value="Ribosome-recycling factor"/>
    <property type="match status" value="1"/>
</dbReference>
<dbReference type="SUPFAM" id="SSF55194">
    <property type="entry name" value="Ribosome recycling factor, RRF"/>
    <property type="match status" value="1"/>
</dbReference>
<dbReference type="HAMAP" id="MF_00040">
    <property type="entry name" value="RRF"/>
    <property type="match status" value="1"/>
</dbReference>
<organism evidence="5">
    <name type="scientific">hydrothermal vent metagenome</name>
    <dbReference type="NCBI Taxonomy" id="652676"/>
    <lineage>
        <taxon>unclassified sequences</taxon>
        <taxon>metagenomes</taxon>
        <taxon>ecological metagenomes</taxon>
    </lineage>
</organism>
<dbReference type="GO" id="GO:0043023">
    <property type="term" value="F:ribosomal large subunit binding"/>
    <property type="evidence" value="ECO:0007669"/>
    <property type="project" value="TreeGrafter"/>
</dbReference>
<keyword evidence="2" id="KW-0648">Protein biosynthesis</keyword>
<evidence type="ECO:0000313" key="5">
    <source>
        <dbReference type="EMBL" id="VAX42425.1"/>
    </source>
</evidence>
<dbReference type="PANTHER" id="PTHR20982:SF3">
    <property type="entry name" value="MITOCHONDRIAL RIBOSOME RECYCLING FACTOR PSEUDO 1"/>
    <property type="match status" value="1"/>
</dbReference>
<dbReference type="GO" id="GO:0006412">
    <property type="term" value="P:translation"/>
    <property type="evidence" value="ECO:0007669"/>
    <property type="project" value="UniProtKB-KW"/>
</dbReference>
<evidence type="ECO:0000256" key="3">
    <source>
        <dbReference type="SAM" id="MobiDB-lite"/>
    </source>
</evidence>
<reference evidence="5" key="1">
    <citation type="submission" date="2018-06" db="EMBL/GenBank/DDBJ databases">
        <authorList>
            <person name="Zhirakovskaya E."/>
        </authorList>
    </citation>
    <scope>NUCLEOTIDE SEQUENCE</scope>
</reference>
<dbReference type="Gene3D" id="3.30.1360.40">
    <property type="match status" value="1"/>
</dbReference>
<dbReference type="NCBIfam" id="TIGR00496">
    <property type="entry name" value="frr"/>
    <property type="match status" value="1"/>
</dbReference>
<dbReference type="Pfam" id="PF01765">
    <property type="entry name" value="RRF"/>
    <property type="match status" value="1"/>
</dbReference>
<sequence length="190" mass="21227">MSTDPDTILLEAEDSMVKAVEYLKKELKGLRTGRASPSLVEFIKVDYYGTLTDLKALAGISTPEPTQLLIKPFDVGAVQEIKKAIEASGLGLVPVLEAKQIRLNIPTLTRDRRQQLANQARKDGEEQKVSLRNVRRDANKHADTLAKQDGTHHSEDDIKQLKSEIQDLLKKYEAKIDEAIKAKVDEILEV</sequence>